<dbReference type="RefSeq" id="XP_028463434.1">
    <property type="nucleotide sequence ID" value="XM_028609580.1"/>
</dbReference>
<feature type="region of interest" description="Disordered" evidence="5">
    <location>
        <begin position="242"/>
        <end position="263"/>
    </location>
</feature>
<keyword evidence="3 6" id="KW-1133">Transmembrane helix</keyword>
<feature type="transmembrane region" description="Helical" evidence="6">
    <location>
        <begin position="114"/>
        <end position="139"/>
    </location>
</feature>
<evidence type="ECO:0000256" key="1">
    <source>
        <dbReference type="ARBA" id="ARBA00004141"/>
    </source>
</evidence>
<dbReference type="PANTHER" id="PTHR31465">
    <property type="entry name" value="PROTEIN RTA1-RELATED"/>
    <property type="match status" value="1"/>
</dbReference>
<feature type="transmembrane region" description="Helical" evidence="6">
    <location>
        <begin position="145"/>
        <end position="165"/>
    </location>
</feature>
<evidence type="ECO:0000256" key="6">
    <source>
        <dbReference type="SAM" id="Phobius"/>
    </source>
</evidence>
<proteinExistence type="predicted"/>
<gene>
    <name evidence="7" type="ORF">SODALDRAFT_320920</name>
</gene>
<keyword evidence="4 6" id="KW-0472">Membrane</keyword>
<feature type="transmembrane region" description="Helical" evidence="6">
    <location>
        <begin position="211"/>
        <end position="231"/>
    </location>
</feature>
<evidence type="ECO:0000256" key="3">
    <source>
        <dbReference type="ARBA" id="ARBA00022989"/>
    </source>
</evidence>
<feature type="transmembrane region" description="Helical" evidence="6">
    <location>
        <begin position="39"/>
        <end position="57"/>
    </location>
</feature>
<feature type="compositionally biased region" description="Low complexity" evidence="5">
    <location>
        <begin position="314"/>
        <end position="329"/>
    </location>
</feature>
<name>A0A3N2PM86_SODAK</name>
<feature type="region of interest" description="Disordered" evidence="5">
    <location>
        <begin position="277"/>
        <end position="299"/>
    </location>
</feature>
<feature type="compositionally biased region" description="Low complexity" evidence="5">
    <location>
        <begin position="244"/>
        <end position="256"/>
    </location>
</feature>
<reference evidence="7 8" key="1">
    <citation type="journal article" date="2018" name="Mol. Ecol.">
        <title>The obligate alkalophilic soda-lake fungus Sodiomyces alkalinus has shifted to a protein diet.</title>
        <authorList>
            <person name="Grum-Grzhimaylo A.A."/>
            <person name="Falkoski D.L."/>
            <person name="van den Heuvel J."/>
            <person name="Valero-Jimenez C.A."/>
            <person name="Min B."/>
            <person name="Choi I.G."/>
            <person name="Lipzen A."/>
            <person name="Daum C.G."/>
            <person name="Aanen D.K."/>
            <person name="Tsang A."/>
            <person name="Henrissat B."/>
            <person name="Bilanenko E.N."/>
            <person name="de Vries R.P."/>
            <person name="van Kan J.A.L."/>
            <person name="Grigoriev I.V."/>
            <person name="Debets A.J.M."/>
        </authorList>
    </citation>
    <scope>NUCLEOTIDE SEQUENCE [LARGE SCALE GENOMIC DNA]</scope>
    <source>
        <strain evidence="7 8">F11</strain>
    </source>
</reference>
<keyword evidence="8" id="KW-1185">Reference proteome</keyword>
<protein>
    <submittedName>
        <fullName evidence="7">Uncharacterized protein</fullName>
    </submittedName>
</protein>
<dbReference type="EMBL" id="ML119061">
    <property type="protein sequence ID" value="ROT35628.1"/>
    <property type="molecule type" value="Genomic_DNA"/>
</dbReference>
<dbReference type="Proteomes" id="UP000272025">
    <property type="component" value="Unassembled WGS sequence"/>
</dbReference>
<accession>A0A3N2PM86</accession>
<evidence type="ECO:0000313" key="7">
    <source>
        <dbReference type="EMBL" id="ROT35628.1"/>
    </source>
</evidence>
<dbReference type="InterPro" id="IPR007568">
    <property type="entry name" value="RTA1"/>
</dbReference>
<organism evidence="7 8">
    <name type="scientific">Sodiomyces alkalinus (strain CBS 110278 / VKM F-3762 / F11)</name>
    <name type="common">Alkaliphilic filamentous fungus</name>
    <dbReference type="NCBI Taxonomy" id="1314773"/>
    <lineage>
        <taxon>Eukaryota</taxon>
        <taxon>Fungi</taxon>
        <taxon>Dikarya</taxon>
        <taxon>Ascomycota</taxon>
        <taxon>Pezizomycotina</taxon>
        <taxon>Sordariomycetes</taxon>
        <taxon>Hypocreomycetidae</taxon>
        <taxon>Glomerellales</taxon>
        <taxon>Plectosphaerellaceae</taxon>
        <taxon>Sodiomyces</taxon>
    </lineage>
</organism>
<dbReference type="PANTHER" id="PTHR31465:SF9">
    <property type="entry name" value="SPHINGOID LONG-CHAIN BASE TRANSPORTER RSB1"/>
    <property type="match status" value="1"/>
</dbReference>
<dbReference type="OrthoDB" id="3358017at2759"/>
<evidence type="ECO:0000256" key="2">
    <source>
        <dbReference type="ARBA" id="ARBA00022692"/>
    </source>
</evidence>
<feature type="compositionally biased region" description="Polar residues" evidence="5">
    <location>
        <begin position="386"/>
        <end position="402"/>
    </location>
</feature>
<dbReference type="GO" id="GO:0000324">
    <property type="term" value="C:fungal-type vacuole"/>
    <property type="evidence" value="ECO:0007669"/>
    <property type="project" value="TreeGrafter"/>
</dbReference>
<comment type="subcellular location">
    <subcellularLocation>
        <location evidence="1">Membrane</location>
        <topology evidence="1">Multi-pass membrane protein</topology>
    </subcellularLocation>
</comment>
<feature type="compositionally biased region" description="Low complexity" evidence="5">
    <location>
        <begin position="348"/>
        <end position="376"/>
    </location>
</feature>
<feature type="region of interest" description="Disordered" evidence="5">
    <location>
        <begin position="344"/>
        <end position="412"/>
    </location>
</feature>
<feature type="transmembrane region" description="Helical" evidence="6">
    <location>
        <begin position="186"/>
        <end position="205"/>
    </location>
</feature>
<feature type="transmembrane region" description="Helical" evidence="6">
    <location>
        <begin position="69"/>
        <end position="93"/>
    </location>
</feature>
<evidence type="ECO:0000256" key="4">
    <source>
        <dbReference type="ARBA" id="ARBA00023136"/>
    </source>
</evidence>
<keyword evidence="2 6" id="KW-0812">Transmembrane</keyword>
<feature type="transmembrane region" description="Helical" evidence="6">
    <location>
        <begin position="15"/>
        <end position="32"/>
    </location>
</feature>
<evidence type="ECO:0000256" key="5">
    <source>
        <dbReference type="SAM" id="MobiDB-lite"/>
    </source>
</evidence>
<dbReference type="GeneID" id="39578058"/>
<dbReference type="AlphaFoldDB" id="A0A3N2PM86"/>
<sequence>MAGDCAPEHCPPGNAVLLALFALLVPVTVVFGHRFKTPLFASALTTGLLLEVLGFVGRVLLFRNVADRSYFALSLVGTVLGPTFIAASLFLVLPHAVSLYGPRASSIRPKHIGLGFAGLILIAGILEIIGAVFAAFAIIGQGNSQAAALILFIFTHLWLAISLSGEREKLDPKHARVYRSSRFKHFLLATGMGGLLSQHEIAFMLVNGLVPLLACIILTAFPPGAAFGTAWGSTSPRFRSKHNLQPLPLPLRSPKSPYDHHYRDRRTSPLQQAGFYNTSEKQQQQQQQQETPTSAGSMPLHESTMATAIRNNPVTQTTTQQPTPVATTQKHSPTYWREQQYHLQYGKPSPTSPHSVSQQSPSQSPTFPTGGQQQQQHSPGLASEYSPFTSSRRTSMKPQATPKQLVDSDSLW</sequence>
<evidence type="ECO:0000313" key="8">
    <source>
        <dbReference type="Proteomes" id="UP000272025"/>
    </source>
</evidence>
<dbReference type="STRING" id="1314773.A0A3N2PM86"/>
<feature type="region of interest" description="Disordered" evidence="5">
    <location>
        <begin position="314"/>
        <end position="333"/>
    </location>
</feature>
<dbReference type="Pfam" id="PF04479">
    <property type="entry name" value="RTA1"/>
    <property type="match status" value="1"/>
</dbReference>
<dbReference type="GO" id="GO:0005886">
    <property type="term" value="C:plasma membrane"/>
    <property type="evidence" value="ECO:0007669"/>
    <property type="project" value="TreeGrafter"/>
</dbReference>